<reference evidence="2 3" key="1">
    <citation type="journal article" date="2021" name="Elife">
        <title>Chloroplast acquisition without the gene transfer in kleptoplastic sea slugs, Plakobranchus ocellatus.</title>
        <authorList>
            <person name="Maeda T."/>
            <person name="Takahashi S."/>
            <person name="Yoshida T."/>
            <person name="Shimamura S."/>
            <person name="Takaki Y."/>
            <person name="Nagai Y."/>
            <person name="Toyoda A."/>
            <person name="Suzuki Y."/>
            <person name="Arimoto A."/>
            <person name="Ishii H."/>
            <person name="Satoh N."/>
            <person name="Nishiyama T."/>
            <person name="Hasebe M."/>
            <person name="Maruyama T."/>
            <person name="Minagawa J."/>
            <person name="Obokata J."/>
            <person name="Shigenobu S."/>
        </authorList>
    </citation>
    <scope>NUCLEOTIDE SEQUENCE [LARGE SCALE GENOMIC DNA]</scope>
</reference>
<feature type="region of interest" description="Disordered" evidence="1">
    <location>
        <begin position="1"/>
        <end position="20"/>
    </location>
</feature>
<organism evidence="2 3">
    <name type="scientific">Plakobranchus ocellatus</name>
    <dbReference type="NCBI Taxonomy" id="259542"/>
    <lineage>
        <taxon>Eukaryota</taxon>
        <taxon>Metazoa</taxon>
        <taxon>Spiralia</taxon>
        <taxon>Lophotrochozoa</taxon>
        <taxon>Mollusca</taxon>
        <taxon>Gastropoda</taxon>
        <taxon>Heterobranchia</taxon>
        <taxon>Euthyneura</taxon>
        <taxon>Panpulmonata</taxon>
        <taxon>Sacoglossa</taxon>
        <taxon>Placobranchoidea</taxon>
        <taxon>Plakobranchidae</taxon>
        <taxon>Plakobranchus</taxon>
    </lineage>
</organism>
<dbReference type="EMBL" id="BLXT01001714">
    <property type="protein sequence ID" value="GFN87483.1"/>
    <property type="molecule type" value="Genomic_DNA"/>
</dbReference>
<comment type="caution">
    <text evidence="2">The sequence shown here is derived from an EMBL/GenBank/DDBJ whole genome shotgun (WGS) entry which is preliminary data.</text>
</comment>
<protein>
    <submittedName>
        <fullName evidence="2">Uncharacterized protein</fullName>
    </submittedName>
</protein>
<accession>A0AAV3YZB0</accession>
<evidence type="ECO:0000256" key="1">
    <source>
        <dbReference type="SAM" id="MobiDB-lite"/>
    </source>
</evidence>
<sequence>MAKETVDHDKNDDNGNDDDNVEWVRSLGGFPKVPNFIGHAELKFDVGDKPSDIDFFLSHTDPLTTHLPPLPTCQNVIQHTSCIHITVTNKNRYEGKEPSKDYCTQDVGCEISDFLAKTRCFREHRVKSKA</sequence>
<feature type="compositionally biased region" description="Basic and acidic residues" evidence="1">
    <location>
        <begin position="1"/>
        <end position="13"/>
    </location>
</feature>
<gene>
    <name evidence="2" type="ORF">PoB_001398900</name>
</gene>
<proteinExistence type="predicted"/>
<keyword evidence="3" id="KW-1185">Reference proteome</keyword>
<evidence type="ECO:0000313" key="2">
    <source>
        <dbReference type="EMBL" id="GFN87483.1"/>
    </source>
</evidence>
<dbReference type="Proteomes" id="UP000735302">
    <property type="component" value="Unassembled WGS sequence"/>
</dbReference>
<dbReference type="AlphaFoldDB" id="A0AAV3YZB0"/>
<evidence type="ECO:0000313" key="3">
    <source>
        <dbReference type="Proteomes" id="UP000735302"/>
    </source>
</evidence>
<name>A0AAV3YZB0_9GAST</name>